<name>A0A1W0WXA6_HYPEX</name>
<dbReference type="EMBL" id="MTYJ01000035">
    <property type="protein sequence ID" value="OQV19796.1"/>
    <property type="molecule type" value="Genomic_DNA"/>
</dbReference>
<evidence type="ECO:0000256" key="3">
    <source>
        <dbReference type="SAM" id="SignalP"/>
    </source>
</evidence>
<protein>
    <recommendedName>
        <fullName evidence="4">Ig-like domain-containing protein</fullName>
    </recommendedName>
</protein>
<keyword evidence="6" id="KW-1185">Reference proteome</keyword>
<feature type="chain" id="PRO_5012415876" description="Ig-like domain-containing protein" evidence="3">
    <location>
        <begin position="19"/>
        <end position="327"/>
    </location>
</feature>
<dbReference type="PANTHER" id="PTHR13817">
    <property type="entry name" value="TITIN"/>
    <property type="match status" value="1"/>
</dbReference>
<dbReference type="CDD" id="cd00096">
    <property type="entry name" value="Ig"/>
    <property type="match status" value="1"/>
</dbReference>
<evidence type="ECO:0000259" key="4">
    <source>
        <dbReference type="PROSITE" id="PS50835"/>
    </source>
</evidence>
<dbReference type="InterPro" id="IPR050964">
    <property type="entry name" value="Striated_Muscle_Regulatory"/>
</dbReference>
<keyword evidence="2" id="KW-1133">Transmembrane helix</keyword>
<sequence length="327" mass="35990">MISALLRFFLFSVGVVLAIKDNHEENGGPGLRCADTVITYELNKSADPILPCQVEVGYKVTAVEWKFPNGSQIVANNKCTLKNTDSGAVTVQIQNADVGDCGKYKLKVGLVDGNGVHSERRGHVTLQTIPFFEFDLKLSFSVKKGKTSDEIEVTESGSAPATLSWFKNDIPLVPDNNRVILKPNRKNQPNGILVFNEAHYHDRAVYRCVAINAYGSDSTQTILRVQNPLRWVWPLVGSFGALIVVAIIVAGDEFYKYKRPNKLHADNSADSLPSLDALTEDAPMDVPDMLARVTALGYPPSVISAAVKWRAKLEASRKKRLQTGKHK</sequence>
<keyword evidence="2" id="KW-0472">Membrane</keyword>
<organism evidence="5 6">
    <name type="scientific">Hypsibius exemplaris</name>
    <name type="common">Freshwater tardigrade</name>
    <dbReference type="NCBI Taxonomy" id="2072580"/>
    <lineage>
        <taxon>Eukaryota</taxon>
        <taxon>Metazoa</taxon>
        <taxon>Ecdysozoa</taxon>
        <taxon>Tardigrada</taxon>
        <taxon>Eutardigrada</taxon>
        <taxon>Parachela</taxon>
        <taxon>Hypsibioidea</taxon>
        <taxon>Hypsibiidae</taxon>
        <taxon>Hypsibius</taxon>
    </lineage>
</organism>
<feature type="transmembrane region" description="Helical" evidence="2">
    <location>
        <begin position="231"/>
        <end position="250"/>
    </location>
</feature>
<evidence type="ECO:0000313" key="5">
    <source>
        <dbReference type="EMBL" id="OQV19796.1"/>
    </source>
</evidence>
<dbReference type="PANTHER" id="PTHR13817:SF164">
    <property type="entry name" value="ZORMIN, ISOFORM J"/>
    <property type="match status" value="1"/>
</dbReference>
<dbReference type="Pfam" id="PF07679">
    <property type="entry name" value="I-set"/>
    <property type="match status" value="1"/>
</dbReference>
<dbReference type="Proteomes" id="UP000192578">
    <property type="component" value="Unassembled WGS sequence"/>
</dbReference>
<evidence type="ECO:0000313" key="6">
    <source>
        <dbReference type="Proteomes" id="UP000192578"/>
    </source>
</evidence>
<feature type="signal peptide" evidence="3">
    <location>
        <begin position="1"/>
        <end position="18"/>
    </location>
</feature>
<evidence type="ECO:0000256" key="2">
    <source>
        <dbReference type="SAM" id="Phobius"/>
    </source>
</evidence>
<keyword evidence="3" id="KW-0732">Signal</keyword>
<dbReference type="OrthoDB" id="5950222at2759"/>
<proteinExistence type="predicted"/>
<keyword evidence="1" id="KW-0677">Repeat</keyword>
<keyword evidence="2" id="KW-0812">Transmembrane</keyword>
<dbReference type="PROSITE" id="PS50835">
    <property type="entry name" value="IG_LIKE"/>
    <property type="match status" value="1"/>
</dbReference>
<dbReference type="InterPro" id="IPR013098">
    <property type="entry name" value="Ig_I-set"/>
</dbReference>
<dbReference type="Gene3D" id="2.60.40.10">
    <property type="entry name" value="Immunoglobulins"/>
    <property type="match status" value="2"/>
</dbReference>
<dbReference type="InterPro" id="IPR036179">
    <property type="entry name" value="Ig-like_dom_sf"/>
</dbReference>
<comment type="caution">
    <text evidence="5">The sequence shown here is derived from an EMBL/GenBank/DDBJ whole genome shotgun (WGS) entry which is preliminary data.</text>
</comment>
<gene>
    <name evidence="5" type="ORF">BV898_06068</name>
</gene>
<dbReference type="InterPro" id="IPR007110">
    <property type="entry name" value="Ig-like_dom"/>
</dbReference>
<dbReference type="SUPFAM" id="SSF48726">
    <property type="entry name" value="Immunoglobulin"/>
    <property type="match status" value="2"/>
</dbReference>
<accession>A0A1W0WXA6</accession>
<feature type="domain" description="Ig-like" evidence="4">
    <location>
        <begin position="130"/>
        <end position="224"/>
    </location>
</feature>
<dbReference type="InterPro" id="IPR013783">
    <property type="entry name" value="Ig-like_fold"/>
</dbReference>
<reference evidence="6" key="1">
    <citation type="submission" date="2017-01" db="EMBL/GenBank/DDBJ databases">
        <title>Comparative genomics of anhydrobiosis in the tardigrade Hypsibius dujardini.</title>
        <authorList>
            <person name="Yoshida Y."/>
            <person name="Koutsovoulos G."/>
            <person name="Laetsch D."/>
            <person name="Stevens L."/>
            <person name="Kumar S."/>
            <person name="Horikawa D."/>
            <person name="Ishino K."/>
            <person name="Komine S."/>
            <person name="Tomita M."/>
            <person name="Blaxter M."/>
            <person name="Arakawa K."/>
        </authorList>
    </citation>
    <scope>NUCLEOTIDE SEQUENCE [LARGE SCALE GENOMIC DNA]</scope>
    <source>
        <strain evidence="6">Z151</strain>
    </source>
</reference>
<dbReference type="AlphaFoldDB" id="A0A1W0WXA6"/>
<evidence type="ECO:0000256" key="1">
    <source>
        <dbReference type="ARBA" id="ARBA00022737"/>
    </source>
</evidence>